<evidence type="ECO:0000313" key="2">
    <source>
        <dbReference type="Proteomes" id="UP000781958"/>
    </source>
</evidence>
<keyword evidence="2" id="KW-1185">Reference proteome</keyword>
<comment type="caution">
    <text evidence="1">The sequence shown here is derived from an EMBL/GenBank/DDBJ whole genome shotgun (WGS) entry which is preliminary data.</text>
</comment>
<protein>
    <submittedName>
        <fullName evidence="1">Flp pilus assembly pilin Flp</fullName>
    </submittedName>
</protein>
<dbReference type="RefSeq" id="WP_209767691.1">
    <property type="nucleotide sequence ID" value="NZ_JAGINP010000012.1"/>
</dbReference>
<evidence type="ECO:0000313" key="1">
    <source>
        <dbReference type="EMBL" id="MBP2293769.1"/>
    </source>
</evidence>
<dbReference type="Proteomes" id="UP000781958">
    <property type="component" value="Unassembled WGS sequence"/>
</dbReference>
<sequence>MNKFVNTINASIVRFVADERGTQLVETAVWIGLITALVVGTVTAIGTDVQNALTTVSNAFNPAAPAP</sequence>
<organism evidence="1 2">
    <name type="scientific">Azospirillum rugosum</name>
    <dbReference type="NCBI Taxonomy" id="416170"/>
    <lineage>
        <taxon>Bacteria</taxon>
        <taxon>Pseudomonadati</taxon>
        <taxon>Pseudomonadota</taxon>
        <taxon>Alphaproteobacteria</taxon>
        <taxon>Rhodospirillales</taxon>
        <taxon>Azospirillaceae</taxon>
        <taxon>Azospirillum</taxon>
    </lineage>
</organism>
<reference evidence="1 2" key="1">
    <citation type="submission" date="2021-03" db="EMBL/GenBank/DDBJ databases">
        <title>Genomic Encyclopedia of Type Strains, Phase III (KMG-III): the genomes of soil and plant-associated and newly described type strains.</title>
        <authorList>
            <person name="Whitman W."/>
        </authorList>
    </citation>
    <scope>NUCLEOTIDE SEQUENCE [LARGE SCALE GENOMIC DNA]</scope>
    <source>
        <strain evidence="1 2">IMMIB AFH-6</strain>
    </source>
</reference>
<accession>A0ABS4SMJ2</accession>
<dbReference type="EMBL" id="JAGINP010000012">
    <property type="protein sequence ID" value="MBP2293769.1"/>
    <property type="molecule type" value="Genomic_DNA"/>
</dbReference>
<name>A0ABS4SMJ2_9PROT</name>
<gene>
    <name evidence="1" type="ORF">J2851_003553</name>
</gene>
<proteinExistence type="predicted"/>